<dbReference type="SUPFAM" id="SSF64153">
    <property type="entry name" value="YjeF N-terminal domain-like"/>
    <property type="match status" value="1"/>
</dbReference>
<evidence type="ECO:0000256" key="2">
    <source>
        <dbReference type="ARBA" id="ARBA00000909"/>
    </source>
</evidence>
<keyword evidence="23" id="KW-1185">Reference proteome</keyword>
<evidence type="ECO:0000313" key="23">
    <source>
        <dbReference type="Proteomes" id="UP000244905"/>
    </source>
</evidence>
<dbReference type="PANTHER" id="PTHR12592:SF0">
    <property type="entry name" value="ATP-DEPENDENT (S)-NAD(P)H-HYDRATE DEHYDRATASE"/>
    <property type="match status" value="1"/>
</dbReference>
<evidence type="ECO:0000256" key="3">
    <source>
        <dbReference type="ARBA" id="ARBA00006001"/>
    </source>
</evidence>
<comment type="subunit">
    <text evidence="17">Homotetramer.</text>
</comment>
<keyword evidence="9 18" id="KW-0630">Potassium</keyword>
<feature type="binding site" evidence="18">
    <location>
        <begin position="131"/>
        <end position="137"/>
    </location>
    <ligand>
        <name>(6S)-NADPHX</name>
        <dbReference type="ChEBI" id="CHEBI:64076"/>
    </ligand>
</feature>
<keyword evidence="12 17" id="KW-0456">Lyase</keyword>
<dbReference type="NCBIfam" id="TIGR00197">
    <property type="entry name" value="yjeF_nterm"/>
    <property type="match status" value="1"/>
</dbReference>
<keyword evidence="8 17" id="KW-0521">NADP</keyword>
<comment type="similarity">
    <text evidence="4 19">In the C-terminal section; belongs to the NnrD/CARKD family.</text>
</comment>
<evidence type="ECO:0000256" key="19">
    <source>
        <dbReference type="PIRNR" id="PIRNR017184"/>
    </source>
</evidence>
<dbReference type="GO" id="GO:0005524">
    <property type="term" value="F:ATP binding"/>
    <property type="evidence" value="ECO:0007669"/>
    <property type="project" value="UniProtKB-UniRule"/>
</dbReference>
<dbReference type="AlphaFoldDB" id="A0A2V1IIC5"/>
<evidence type="ECO:0000256" key="16">
    <source>
        <dbReference type="ARBA" id="ARBA00049209"/>
    </source>
</evidence>
<dbReference type="GO" id="GO:0052855">
    <property type="term" value="F:ADP-dependent NAD(P)H-hydrate dehydratase activity"/>
    <property type="evidence" value="ECO:0007669"/>
    <property type="project" value="UniProtKB-UniRule"/>
</dbReference>
<name>A0A2V1IIC5_9BACT</name>
<dbReference type="Gene3D" id="3.40.50.10260">
    <property type="entry name" value="YjeF N-terminal domain"/>
    <property type="match status" value="1"/>
</dbReference>
<protein>
    <recommendedName>
        <fullName evidence="19">Bifunctional NAD(P)H-hydrate repair enzyme</fullName>
    </recommendedName>
    <alternativeName>
        <fullName evidence="19">Nicotinamide nucleotide repair protein</fullName>
    </alternativeName>
    <domain>
        <recommendedName>
            <fullName evidence="19">ADP-dependent (S)-NAD(P)H-hydrate dehydratase</fullName>
            <ecNumber evidence="19">4.2.1.136</ecNumber>
        </recommendedName>
        <alternativeName>
            <fullName evidence="19">ADP-dependent NAD(P)HX dehydratase</fullName>
        </alternativeName>
    </domain>
    <domain>
        <recommendedName>
            <fullName evidence="19">NAD(P)H-hydrate epimerase</fullName>
            <ecNumber evidence="19">5.1.99.6</ecNumber>
        </recommendedName>
    </domain>
</protein>
<evidence type="ECO:0000256" key="10">
    <source>
        <dbReference type="ARBA" id="ARBA00023027"/>
    </source>
</evidence>
<dbReference type="PROSITE" id="PS51385">
    <property type="entry name" value="YJEF_N"/>
    <property type="match status" value="1"/>
</dbReference>
<proteinExistence type="inferred from homology"/>
<dbReference type="CDD" id="cd01171">
    <property type="entry name" value="YXKO-related"/>
    <property type="match status" value="1"/>
</dbReference>
<dbReference type="PROSITE" id="PS51383">
    <property type="entry name" value="YJEF_C_3"/>
    <property type="match status" value="1"/>
</dbReference>
<dbReference type="InterPro" id="IPR004443">
    <property type="entry name" value="YjeF_N_dom"/>
</dbReference>
<feature type="binding site" evidence="17">
    <location>
        <position position="378"/>
    </location>
    <ligand>
        <name>(6S)-NADPHX</name>
        <dbReference type="ChEBI" id="CHEBI:64076"/>
    </ligand>
</feature>
<reference evidence="23" key="1">
    <citation type="submission" date="2018-02" db="EMBL/GenBank/DDBJ databases">
        <authorList>
            <person name="Clavel T."/>
            <person name="Strowig T."/>
        </authorList>
    </citation>
    <scope>NUCLEOTIDE SEQUENCE [LARGE SCALE GENOMIC DNA]</scope>
    <source>
        <strain evidence="23">DSM 103720</strain>
    </source>
</reference>
<dbReference type="Pfam" id="PF01256">
    <property type="entry name" value="Carb_kinase"/>
    <property type="match status" value="1"/>
</dbReference>
<dbReference type="Gene3D" id="3.40.1190.20">
    <property type="match status" value="1"/>
</dbReference>
<dbReference type="NCBIfam" id="TIGR00196">
    <property type="entry name" value="yjeF_cterm"/>
    <property type="match status" value="1"/>
</dbReference>
<keyword evidence="5 18" id="KW-0479">Metal-binding</keyword>
<dbReference type="SUPFAM" id="SSF53613">
    <property type="entry name" value="Ribokinase-like"/>
    <property type="match status" value="1"/>
</dbReference>
<evidence type="ECO:0000256" key="15">
    <source>
        <dbReference type="ARBA" id="ARBA00048238"/>
    </source>
</evidence>
<dbReference type="GO" id="GO:0110051">
    <property type="term" value="P:metabolite repair"/>
    <property type="evidence" value="ECO:0007669"/>
    <property type="project" value="TreeGrafter"/>
</dbReference>
<feature type="binding site" evidence="18">
    <location>
        <position position="142"/>
    </location>
    <ligand>
        <name>(6S)-NADPHX</name>
        <dbReference type="ChEBI" id="CHEBI:64076"/>
    </ligand>
</feature>
<evidence type="ECO:0000256" key="14">
    <source>
        <dbReference type="ARBA" id="ARBA00025153"/>
    </source>
</evidence>
<dbReference type="InterPro" id="IPR000631">
    <property type="entry name" value="CARKD"/>
</dbReference>
<comment type="catalytic activity">
    <reaction evidence="2 18 19">
        <text>(6R)-NADPHX = (6S)-NADPHX</text>
        <dbReference type="Rhea" id="RHEA:32227"/>
        <dbReference type="ChEBI" id="CHEBI:64076"/>
        <dbReference type="ChEBI" id="CHEBI:64077"/>
        <dbReference type="EC" id="5.1.99.6"/>
    </reaction>
</comment>
<dbReference type="GO" id="GO:0046496">
    <property type="term" value="P:nicotinamide nucleotide metabolic process"/>
    <property type="evidence" value="ECO:0007669"/>
    <property type="project" value="UniProtKB-UniRule"/>
</dbReference>
<evidence type="ECO:0000259" key="21">
    <source>
        <dbReference type="PROSITE" id="PS51385"/>
    </source>
</evidence>
<gene>
    <name evidence="18" type="primary">nnrE</name>
    <name evidence="17" type="synonym">nnrD</name>
    <name evidence="22" type="ORF">C5O23_11750</name>
</gene>
<keyword evidence="7 17" id="KW-0067">ATP-binding</keyword>
<comment type="function">
    <text evidence="14 19">Bifunctional enzyme that catalyzes the epimerization of the S- and R-forms of NAD(P)HX and the dehydration of the S-form of NAD(P)HX at the expense of ADP, which is converted to AMP. This allows the repair of both epimers of NAD(P)HX, a damaged form of NAD(P)H that is a result of enzymatic or heat-dependent hydration.</text>
</comment>
<dbReference type="GeneID" id="82527005"/>
<evidence type="ECO:0000256" key="12">
    <source>
        <dbReference type="ARBA" id="ARBA00023239"/>
    </source>
</evidence>
<keyword evidence="13" id="KW-0511">Multifunctional enzyme</keyword>
<feature type="binding site" evidence="17">
    <location>
        <position position="327"/>
    </location>
    <ligand>
        <name>(6S)-NADPHX</name>
        <dbReference type="ChEBI" id="CHEBI:64076"/>
    </ligand>
</feature>
<evidence type="ECO:0000313" key="22">
    <source>
        <dbReference type="EMBL" id="PWB00813.1"/>
    </source>
</evidence>
<evidence type="ECO:0000259" key="20">
    <source>
        <dbReference type="PROSITE" id="PS51383"/>
    </source>
</evidence>
<organism evidence="22 23">
    <name type="scientific">Duncaniella muris</name>
    <dbReference type="NCBI Taxonomy" id="2094150"/>
    <lineage>
        <taxon>Bacteria</taxon>
        <taxon>Pseudomonadati</taxon>
        <taxon>Bacteroidota</taxon>
        <taxon>Bacteroidia</taxon>
        <taxon>Bacteroidales</taxon>
        <taxon>Muribaculaceae</taxon>
        <taxon>Duncaniella</taxon>
    </lineage>
</organism>
<dbReference type="InterPro" id="IPR036652">
    <property type="entry name" value="YjeF_N_dom_sf"/>
</dbReference>
<feature type="binding site" evidence="18">
    <location>
        <position position="163"/>
    </location>
    <ligand>
        <name>K(+)</name>
        <dbReference type="ChEBI" id="CHEBI:29103"/>
    </ligand>
</feature>
<keyword evidence="6 17" id="KW-0547">Nucleotide-binding</keyword>
<evidence type="ECO:0000256" key="1">
    <source>
        <dbReference type="ARBA" id="ARBA00000013"/>
    </source>
</evidence>
<feature type="domain" description="YjeF C-terminal" evidence="20">
    <location>
        <begin position="229"/>
        <end position="502"/>
    </location>
</feature>
<comment type="cofactor">
    <cofactor evidence="17">
        <name>Mg(2+)</name>
        <dbReference type="ChEBI" id="CHEBI:18420"/>
    </cofactor>
</comment>
<comment type="similarity">
    <text evidence="18">Belongs to the NnrE/AIBP family.</text>
</comment>
<evidence type="ECO:0000256" key="8">
    <source>
        <dbReference type="ARBA" id="ARBA00022857"/>
    </source>
</evidence>
<evidence type="ECO:0000256" key="9">
    <source>
        <dbReference type="ARBA" id="ARBA00022958"/>
    </source>
</evidence>
<dbReference type="PANTHER" id="PTHR12592">
    <property type="entry name" value="ATP-DEPENDENT (S)-NAD(P)H-HYDRATE DEHYDRATASE FAMILY MEMBER"/>
    <property type="match status" value="1"/>
</dbReference>
<comment type="function">
    <text evidence="17">Catalyzes the dehydration of the S-form of NAD(P)HX at the expense of ADP, which is converted to AMP. Together with NAD(P)HX epimerase, which catalyzes the epimerization of the S- and R-forms, the enzyme allows the repair of both epimers of NAD(P)HX, a damaged form of NAD(P)H that is a result of enzymatic or heat-dependent hydration.</text>
</comment>
<feature type="binding site" evidence="17">
    <location>
        <begin position="413"/>
        <end position="417"/>
    </location>
    <ligand>
        <name>AMP</name>
        <dbReference type="ChEBI" id="CHEBI:456215"/>
    </ligand>
</feature>
<dbReference type="GO" id="GO:0052856">
    <property type="term" value="F:NAD(P)HX epimerase activity"/>
    <property type="evidence" value="ECO:0007669"/>
    <property type="project" value="UniProtKB-UniRule"/>
</dbReference>
<dbReference type="HAMAP" id="MF_01965">
    <property type="entry name" value="NADHX_dehydratase"/>
    <property type="match status" value="1"/>
</dbReference>
<comment type="function">
    <text evidence="18">Catalyzes the epimerization of the S- and R-forms of NAD(P)HX, a damaged form of NAD(P)H that is a result of enzymatic or heat-dependent hydration. This is a prerequisite for the S-specific NAD(P)H-hydrate dehydratase to allow the repair of both epimers of NAD(P)HX.</text>
</comment>
<accession>A0A2V1IIC5</accession>
<dbReference type="Pfam" id="PF03853">
    <property type="entry name" value="YjeF_N"/>
    <property type="match status" value="1"/>
</dbReference>
<dbReference type="InterPro" id="IPR030677">
    <property type="entry name" value="Nnr"/>
</dbReference>
<sequence length="505" mass="54077">MKIFTTENIRHIDRVTIDDEGVSSMELIHRVAEGVVNEILSRWRPSKPTMVFAGAGNNGADALIVAKLLIEAGFNPHVVLINVKGDSLSRDCRMAREELMRMGNVSMTEIVHTAHIPPLTPDHLVIDGLFGTGLRNPLEGGYMAMARYINESGATVVSIDVPSGMFGDWNTRVLARNVVHADLTIAVQFPRLAFFLSDNAELVGRWKTVDIGLSRKAIEETTTKYYLIEKDDVCRVLKRRPDFCSKADFGHALLFAGCYGMMGAAVMAARGALRAGVGKLTVHSPRCGFGVIQNSVPEALFLPDREENVISDMTPRFNYTAIGAGPGIGTNDATKGALETLIKTIKRPMVLDADALNIIARNPALIDHLTPGSILTPHSVEFDRIFGSQASAETRLLKALEVAHKYKLIIVLKGRYSATVRPDGKVFFNSTGSSAMATPGSGDVLTGIITALLAQGYKSETAATAGVYIHGLAGDIAAAEEGEYGTTAGDIAAATGKAIKSILGA</sequence>
<keyword evidence="10 17" id="KW-0520">NAD</keyword>
<dbReference type="EMBL" id="PUEC01000031">
    <property type="protein sequence ID" value="PWB00813.1"/>
    <property type="molecule type" value="Genomic_DNA"/>
</dbReference>
<evidence type="ECO:0000256" key="7">
    <source>
        <dbReference type="ARBA" id="ARBA00022840"/>
    </source>
</evidence>
<dbReference type="EC" id="4.2.1.136" evidence="19"/>
<evidence type="ECO:0000256" key="6">
    <source>
        <dbReference type="ARBA" id="ARBA00022741"/>
    </source>
</evidence>
<feature type="binding site" evidence="18">
    <location>
        <begin position="57"/>
        <end position="61"/>
    </location>
    <ligand>
        <name>(6S)-NADPHX</name>
        <dbReference type="ChEBI" id="CHEBI:64076"/>
    </ligand>
</feature>
<feature type="binding site" evidence="18">
    <location>
        <position position="127"/>
    </location>
    <ligand>
        <name>K(+)</name>
        <dbReference type="ChEBI" id="CHEBI:29103"/>
    </ligand>
</feature>
<feature type="binding site" evidence="17">
    <location>
        <position position="442"/>
    </location>
    <ligand>
        <name>AMP</name>
        <dbReference type="ChEBI" id="CHEBI:456215"/>
    </ligand>
</feature>
<dbReference type="Proteomes" id="UP000244905">
    <property type="component" value="Unassembled WGS sequence"/>
</dbReference>
<evidence type="ECO:0000256" key="17">
    <source>
        <dbReference type="HAMAP-Rule" id="MF_01965"/>
    </source>
</evidence>
<evidence type="ECO:0000256" key="5">
    <source>
        <dbReference type="ARBA" id="ARBA00022723"/>
    </source>
</evidence>
<comment type="catalytic activity">
    <reaction evidence="1 18 19">
        <text>(6R)-NADHX = (6S)-NADHX</text>
        <dbReference type="Rhea" id="RHEA:32215"/>
        <dbReference type="ChEBI" id="CHEBI:64074"/>
        <dbReference type="ChEBI" id="CHEBI:64075"/>
        <dbReference type="EC" id="5.1.99.6"/>
    </reaction>
</comment>
<evidence type="ECO:0000256" key="11">
    <source>
        <dbReference type="ARBA" id="ARBA00023235"/>
    </source>
</evidence>
<dbReference type="PIRSF" id="PIRSF017184">
    <property type="entry name" value="Nnr"/>
    <property type="match status" value="1"/>
</dbReference>
<dbReference type="EC" id="5.1.99.6" evidence="19"/>
<evidence type="ECO:0000256" key="13">
    <source>
        <dbReference type="ARBA" id="ARBA00023268"/>
    </source>
</evidence>
<feature type="binding site" evidence="17">
    <location>
        <position position="443"/>
    </location>
    <ligand>
        <name>(6S)-NADPHX</name>
        <dbReference type="ChEBI" id="CHEBI:64076"/>
    </ligand>
</feature>
<dbReference type="GO" id="GO:0046872">
    <property type="term" value="F:metal ion binding"/>
    <property type="evidence" value="ECO:0007669"/>
    <property type="project" value="UniProtKB-UniRule"/>
</dbReference>
<feature type="domain" description="YjeF N-terminal" evidence="21">
    <location>
        <begin position="9"/>
        <end position="219"/>
    </location>
</feature>
<comment type="catalytic activity">
    <reaction evidence="15 17 19">
        <text>(6S)-NADHX + ADP = AMP + phosphate + NADH + H(+)</text>
        <dbReference type="Rhea" id="RHEA:32223"/>
        <dbReference type="ChEBI" id="CHEBI:15378"/>
        <dbReference type="ChEBI" id="CHEBI:43474"/>
        <dbReference type="ChEBI" id="CHEBI:57945"/>
        <dbReference type="ChEBI" id="CHEBI:64074"/>
        <dbReference type="ChEBI" id="CHEBI:456215"/>
        <dbReference type="ChEBI" id="CHEBI:456216"/>
        <dbReference type="EC" id="4.2.1.136"/>
    </reaction>
</comment>
<evidence type="ECO:0000256" key="4">
    <source>
        <dbReference type="ARBA" id="ARBA00009524"/>
    </source>
</evidence>
<evidence type="ECO:0000256" key="18">
    <source>
        <dbReference type="HAMAP-Rule" id="MF_01966"/>
    </source>
</evidence>
<dbReference type="RefSeq" id="WP_107033133.1">
    <property type="nucleotide sequence ID" value="NZ_CAOLSD010000010.1"/>
</dbReference>
<dbReference type="InterPro" id="IPR029056">
    <property type="entry name" value="Ribokinase-like"/>
</dbReference>
<comment type="cofactor">
    <cofactor evidence="18 19">
        <name>K(+)</name>
        <dbReference type="ChEBI" id="CHEBI:29103"/>
    </cofactor>
    <text evidence="18 19">Binds 1 potassium ion per subunit.</text>
</comment>
<feature type="binding site" evidence="18">
    <location>
        <position position="160"/>
    </location>
    <ligand>
        <name>(6S)-NADPHX</name>
        <dbReference type="ChEBI" id="CHEBI:64076"/>
    </ligand>
</feature>
<dbReference type="HAMAP" id="MF_01966">
    <property type="entry name" value="NADHX_epimerase"/>
    <property type="match status" value="1"/>
</dbReference>
<comment type="similarity">
    <text evidence="3 19">In the N-terminal section; belongs to the NnrE/AIBP family.</text>
</comment>
<feature type="binding site" evidence="17">
    <location>
        <position position="264"/>
    </location>
    <ligand>
        <name>(6S)-NADPHX</name>
        <dbReference type="ChEBI" id="CHEBI:64076"/>
    </ligand>
</feature>
<comment type="caution">
    <text evidence="22">The sequence shown here is derived from an EMBL/GenBank/DDBJ whole genome shotgun (WGS) entry which is preliminary data.</text>
</comment>
<feature type="binding site" evidence="18">
    <location>
        <position position="58"/>
    </location>
    <ligand>
        <name>K(+)</name>
        <dbReference type="ChEBI" id="CHEBI:29103"/>
    </ligand>
</feature>
<keyword evidence="11 18" id="KW-0413">Isomerase</keyword>
<comment type="similarity">
    <text evidence="17">Belongs to the NnrD/CARKD family.</text>
</comment>
<comment type="catalytic activity">
    <reaction evidence="16 17 19">
        <text>(6S)-NADPHX + ADP = AMP + phosphate + NADPH + H(+)</text>
        <dbReference type="Rhea" id="RHEA:32235"/>
        <dbReference type="ChEBI" id="CHEBI:15378"/>
        <dbReference type="ChEBI" id="CHEBI:43474"/>
        <dbReference type="ChEBI" id="CHEBI:57783"/>
        <dbReference type="ChEBI" id="CHEBI:64076"/>
        <dbReference type="ChEBI" id="CHEBI:456215"/>
        <dbReference type="ChEBI" id="CHEBI:456216"/>
        <dbReference type="EC" id="4.2.1.136"/>
    </reaction>
</comment>